<gene>
    <name evidence="3" type="ORF">V1264_012068</name>
</gene>
<name>A0AAN9GN24_9CAEN</name>
<feature type="signal peptide" evidence="2">
    <location>
        <begin position="1"/>
        <end position="29"/>
    </location>
</feature>
<keyword evidence="4" id="KW-1185">Reference proteome</keyword>
<keyword evidence="1" id="KW-1133">Transmembrane helix</keyword>
<dbReference type="Proteomes" id="UP001374579">
    <property type="component" value="Unassembled WGS sequence"/>
</dbReference>
<comment type="caution">
    <text evidence="3">The sequence shown here is derived from an EMBL/GenBank/DDBJ whole genome shotgun (WGS) entry which is preliminary data.</text>
</comment>
<evidence type="ECO:0000313" key="3">
    <source>
        <dbReference type="EMBL" id="KAK7112640.1"/>
    </source>
</evidence>
<feature type="chain" id="PRO_5042825001" evidence="2">
    <location>
        <begin position="30"/>
        <end position="179"/>
    </location>
</feature>
<keyword evidence="1" id="KW-0812">Transmembrane</keyword>
<keyword evidence="1" id="KW-0472">Membrane</keyword>
<keyword evidence="2" id="KW-0732">Signal</keyword>
<dbReference type="EMBL" id="JBAMIC010000002">
    <property type="protein sequence ID" value="KAK7112640.1"/>
    <property type="molecule type" value="Genomic_DNA"/>
</dbReference>
<evidence type="ECO:0000256" key="2">
    <source>
        <dbReference type="SAM" id="SignalP"/>
    </source>
</evidence>
<dbReference type="AlphaFoldDB" id="A0AAN9GN24"/>
<organism evidence="3 4">
    <name type="scientific">Littorina saxatilis</name>
    <dbReference type="NCBI Taxonomy" id="31220"/>
    <lineage>
        <taxon>Eukaryota</taxon>
        <taxon>Metazoa</taxon>
        <taxon>Spiralia</taxon>
        <taxon>Lophotrochozoa</taxon>
        <taxon>Mollusca</taxon>
        <taxon>Gastropoda</taxon>
        <taxon>Caenogastropoda</taxon>
        <taxon>Littorinimorpha</taxon>
        <taxon>Littorinoidea</taxon>
        <taxon>Littorinidae</taxon>
        <taxon>Littorina</taxon>
    </lineage>
</organism>
<feature type="transmembrane region" description="Helical" evidence="1">
    <location>
        <begin position="105"/>
        <end position="123"/>
    </location>
</feature>
<protein>
    <submittedName>
        <fullName evidence="3">Uncharacterized protein</fullName>
    </submittedName>
</protein>
<reference evidence="3 4" key="1">
    <citation type="submission" date="2024-02" db="EMBL/GenBank/DDBJ databases">
        <title>Chromosome-scale genome assembly of the rough periwinkle Littorina saxatilis.</title>
        <authorList>
            <person name="De Jode A."/>
            <person name="Faria R."/>
            <person name="Formenti G."/>
            <person name="Sims Y."/>
            <person name="Smith T.P."/>
            <person name="Tracey A."/>
            <person name="Wood J.M.D."/>
            <person name="Zagrodzka Z.B."/>
            <person name="Johannesson K."/>
            <person name="Butlin R.K."/>
            <person name="Leder E.H."/>
        </authorList>
    </citation>
    <scope>NUCLEOTIDE SEQUENCE [LARGE SCALE GENOMIC DNA]</scope>
    <source>
        <strain evidence="3">Snail1</strain>
        <tissue evidence="3">Muscle</tissue>
    </source>
</reference>
<sequence>MSASAISRCGGCIAAVTMAGLLDSTVALAAGMTSQCDDTEYYDVGVGECRHCDTACFDYHNGTIVRFLESTCLELCPGYIEDSRLPEYPRRPEQVVRVTLMEGGLLGFVIALFIIGIIVVIILRREIFAALKNYCSSARSAKGITSLFGDSDSDLQETSYVKLADPSDEVEFIDRVTCV</sequence>
<proteinExistence type="predicted"/>
<evidence type="ECO:0000256" key="1">
    <source>
        <dbReference type="SAM" id="Phobius"/>
    </source>
</evidence>
<accession>A0AAN9GN24</accession>
<evidence type="ECO:0000313" key="4">
    <source>
        <dbReference type="Proteomes" id="UP001374579"/>
    </source>
</evidence>